<dbReference type="EMBL" id="WFLN01000006">
    <property type="protein sequence ID" value="KAB8030837.1"/>
    <property type="molecule type" value="Genomic_DNA"/>
</dbReference>
<name>A0A833JCY3_9BACT</name>
<feature type="transmembrane region" description="Helical" evidence="1">
    <location>
        <begin position="20"/>
        <end position="39"/>
    </location>
</feature>
<dbReference type="Proteomes" id="UP000442694">
    <property type="component" value="Unassembled WGS sequence"/>
</dbReference>
<evidence type="ECO:0000259" key="2">
    <source>
        <dbReference type="Pfam" id="PF11141"/>
    </source>
</evidence>
<feature type="transmembrane region" description="Helical" evidence="1">
    <location>
        <begin position="207"/>
        <end position="225"/>
    </location>
</feature>
<dbReference type="InterPro" id="IPR036259">
    <property type="entry name" value="MFS_trans_sf"/>
</dbReference>
<proteinExistence type="predicted"/>
<feature type="transmembrane region" description="Helical" evidence="1">
    <location>
        <begin position="154"/>
        <end position="174"/>
    </location>
</feature>
<evidence type="ECO:0000313" key="4">
    <source>
        <dbReference type="Proteomes" id="UP000442694"/>
    </source>
</evidence>
<sequence length="360" mass="42911">MQYKNDSKFLIQAKSLYSKYSFLLPWVSLLWGVISSFLLTRDYTKTIRLSVFTFAFLFFIVTMSTWYSFIKNSTHEKINNLKKIQKSLHKRKDLLEFLGSTATQYFVQYIFMFCIPFMYFKQEWIWFIFLIVFALFTIWDPLWTKLFRYSFFRLLLRLLAFCMAFSFSYAVLFPKNLDTFYIWLAVVSFVIVFPWSGTFIQKKLKRSEILSTFFISILMIAHLFLPNDLKFPLLSIWMENAHFSFEKPRTARFQIMSEDQVNRNFLLNKLNSDIYLCSISPIIAPIGISYEIVHEWYVDDQFVDKISLPTIVGLKNNDRYKTFSCKKFFPNIKEAKKITCKTFLKNGIYVGQASLFIKSD</sequence>
<reference evidence="3 4" key="1">
    <citation type="submission" date="2019-10" db="EMBL/GenBank/DDBJ databases">
        <title>New genus of Silvanigrellaceae.</title>
        <authorList>
            <person name="Pitt A."/>
            <person name="Hahn M.W."/>
        </authorList>
    </citation>
    <scope>NUCLEOTIDE SEQUENCE [LARGE SCALE GENOMIC DNA]</scope>
    <source>
        <strain evidence="3 4">33A1-SZDP</strain>
    </source>
</reference>
<gene>
    <name evidence="3" type="ORF">GCL57_07635</name>
</gene>
<feature type="domain" description="DUF2914" evidence="2">
    <location>
        <begin position="291"/>
        <end position="331"/>
    </location>
</feature>
<dbReference type="RefSeq" id="WP_152212764.1">
    <property type="nucleotide sequence ID" value="NZ_WFLN01000006.1"/>
</dbReference>
<keyword evidence="1" id="KW-0472">Membrane</keyword>
<dbReference type="AlphaFoldDB" id="A0A833JCY3"/>
<accession>A0A833JCY3</accession>
<feature type="transmembrane region" description="Helical" evidence="1">
    <location>
        <begin position="94"/>
        <end position="118"/>
    </location>
</feature>
<dbReference type="SUPFAM" id="SSF103473">
    <property type="entry name" value="MFS general substrate transporter"/>
    <property type="match status" value="1"/>
</dbReference>
<organism evidence="3 4">
    <name type="scientific">Fluviispira multicolorata</name>
    <dbReference type="NCBI Taxonomy" id="2654512"/>
    <lineage>
        <taxon>Bacteria</taxon>
        <taxon>Pseudomonadati</taxon>
        <taxon>Bdellovibrionota</taxon>
        <taxon>Oligoflexia</taxon>
        <taxon>Silvanigrellales</taxon>
        <taxon>Silvanigrellaceae</taxon>
        <taxon>Fluviispira</taxon>
    </lineage>
</organism>
<keyword evidence="1" id="KW-1133">Transmembrane helix</keyword>
<keyword evidence="1" id="KW-0812">Transmembrane</keyword>
<evidence type="ECO:0000313" key="3">
    <source>
        <dbReference type="EMBL" id="KAB8030837.1"/>
    </source>
</evidence>
<dbReference type="InterPro" id="IPR022606">
    <property type="entry name" value="DUF2914"/>
</dbReference>
<feature type="transmembrane region" description="Helical" evidence="1">
    <location>
        <begin position="180"/>
        <end position="200"/>
    </location>
</feature>
<comment type="caution">
    <text evidence="3">The sequence shown here is derived from an EMBL/GenBank/DDBJ whole genome shotgun (WGS) entry which is preliminary data.</text>
</comment>
<evidence type="ECO:0000256" key="1">
    <source>
        <dbReference type="SAM" id="Phobius"/>
    </source>
</evidence>
<feature type="transmembrane region" description="Helical" evidence="1">
    <location>
        <begin position="124"/>
        <end position="142"/>
    </location>
</feature>
<protein>
    <submittedName>
        <fullName evidence="3">DUF2914 domain-containing protein</fullName>
    </submittedName>
</protein>
<feature type="transmembrane region" description="Helical" evidence="1">
    <location>
        <begin position="51"/>
        <end position="70"/>
    </location>
</feature>
<keyword evidence="4" id="KW-1185">Reference proteome</keyword>
<dbReference type="Pfam" id="PF11141">
    <property type="entry name" value="DUF2914"/>
    <property type="match status" value="1"/>
</dbReference>